<reference evidence="7 8" key="1">
    <citation type="journal article" date="2011" name="Stand. Genomic Sci.">
        <title>Complete genome sequence of the halophilic and highly halotolerant Chromohalobacter salexigens type strain (1H11(T)).</title>
        <authorList>
            <person name="Copeland A."/>
            <person name="O'Connor K."/>
            <person name="Lucas S."/>
            <person name="Lapidus A."/>
            <person name="Berry K.W."/>
            <person name="Detter J.C."/>
            <person name="Del Rio T.G."/>
            <person name="Hammon N."/>
            <person name="Dalin E."/>
            <person name="Tice H."/>
            <person name="Pitluck S."/>
            <person name="Bruce D."/>
            <person name="Goodwin L."/>
            <person name="Han C."/>
            <person name="Tapia R."/>
            <person name="Saunders E."/>
            <person name="Schmutz J."/>
            <person name="Brettin T."/>
            <person name="Larimer F."/>
            <person name="Land M."/>
            <person name="Hauser L."/>
            <person name="Vargas C."/>
            <person name="Nieto J.J."/>
            <person name="Kyrpides N.C."/>
            <person name="Ivanova N."/>
            <person name="Goker M."/>
            <person name="Klenk H.P."/>
            <person name="Csonka L.N."/>
            <person name="Woyke T."/>
        </authorList>
    </citation>
    <scope>NUCLEOTIDE SEQUENCE [LARGE SCALE GENOMIC DNA]</scope>
    <source>
        <strain evidence="8">ATCC BAA-138 / DSM 3043 / CIP 106854 / NCIMB 13768 / 1H11</strain>
    </source>
</reference>
<dbReference type="HOGENOM" id="CLU_030130_3_7_6"/>
<dbReference type="EC" id="3.5.1.3" evidence="3"/>
<dbReference type="KEGG" id="csa:Csal_1951"/>
<accession>Q1QW55</accession>
<dbReference type="PROSITE" id="PS50263">
    <property type="entry name" value="CN_HYDROLASE"/>
    <property type="match status" value="1"/>
</dbReference>
<keyword evidence="7" id="KW-0449">Lipoprotein</keyword>
<dbReference type="PROSITE" id="PS01227">
    <property type="entry name" value="UPF0012"/>
    <property type="match status" value="1"/>
</dbReference>
<dbReference type="GO" id="GO:0106008">
    <property type="term" value="F:2-oxoglutaramate amidase activity"/>
    <property type="evidence" value="ECO:0007669"/>
    <property type="project" value="TreeGrafter"/>
</dbReference>
<comment type="similarity">
    <text evidence="1">Belongs to the carbon-nitrogen hydrolase superfamily. NIT1/NIT2 family.</text>
</comment>
<dbReference type="InterPro" id="IPR052737">
    <property type="entry name" value="Omega-amidase_YafV"/>
</dbReference>
<keyword evidence="2" id="KW-0378">Hydrolase</keyword>
<dbReference type="InterPro" id="IPR001110">
    <property type="entry name" value="UPF0012_CS"/>
</dbReference>
<dbReference type="PANTHER" id="PTHR47799:SF1">
    <property type="entry name" value="OMEGA-AMIDASE YAFV"/>
    <property type="match status" value="1"/>
</dbReference>
<proteinExistence type="inferred from homology"/>
<keyword evidence="7" id="KW-0012">Acyltransferase</keyword>
<evidence type="ECO:0000256" key="2">
    <source>
        <dbReference type="ARBA" id="ARBA00022801"/>
    </source>
</evidence>
<dbReference type="STRING" id="290398.Csal_1951"/>
<dbReference type="PANTHER" id="PTHR47799">
    <property type="entry name" value="OMEGA-AMIDASE YAFV"/>
    <property type="match status" value="1"/>
</dbReference>
<dbReference type="Proteomes" id="UP000000239">
    <property type="component" value="Chromosome"/>
</dbReference>
<gene>
    <name evidence="7" type="ordered locus">Csal_1951</name>
</gene>
<organism evidence="7 8">
    <name type="scientific">Chromohalobacter israelensis (strain ATCC BAA-138 / DSM 3043 / CIP 106854 / NCIMB 13768 / 1H11)</name>
    <name type="common">Chromohalobacter salexigens</name>
    <dbReference type="NCBI Taxonomy" id="290398"/>
    <lineage>
        <taxon>Bacteria</taxon>
        <taxon>Pseudomonadati</taxon>
        <taxon>Pseudomonadota</taxon>
        <taxon>Gammaproteobacteria</taxon>
        <taxon>Oceanospirillales</taxon>
        <taxon>Halomonadaceae</taxon>
        <taxon>Chromohalobacter</taxon>
    </lineage>
</organism>
<dbReference type="CDD" id="cd07575">
    <property type="entry name" value="Xc-1258_like"/>
    <property type="match status" value="1"/>
</dbReference>
<evidence type="ECO:0000256" key="4">
    <source>
        <dbReference type="ARBA" id="ARBA00052904"/>
    </source>
</evidence>
<comment type="catalytic activity">
    <reaction evidence="4">
        <text>a monoamide of a dicarboxylate + H2O = a dicarboxylate + NH4(+)</text>
        <dbReference type="Rhea" id="RHEA:11716"/>
        <dbReference type="ChEBI" id="CHEBI:15377"/>
        <dbReference type="ChEBI" id="CHEBI:28938"/>
        <dbReference type="ChEBI" id="CHEBI:28965"/>
        <dbReference type="ChEBI" id="CHEBI:77450"/>
        <dbReference type="EC" id="3.5.1.3"/>
    </reaction>
</comment>
<dbReference type="FunFam" id="3.60.110.10:FF:000004">
    <property type="entry name" value="Carbon-nitrogen hydrolase"/>
    <property type="match status" value="1"/>
</dbReference>
<dbReference type="GO" id="GO:0050152">
    <property type="term" value="F:omega-amidase activity"/>
    <property type="evidence" value="ECO:0007669"/>
    <property type="project" value="UniProtKB-EC"/>
</dbReference>
<dbReference type="GO" id="GO:0016746">
    <property type="term" value="F:acyltransferase activity"/>
    <property type="evidence" value="ECO:0007669"/>
    <property type="project" value="UniProtKB-KW"/>
</dbReference>
<dbReference type="NCBIfam" id="NF007757">
    <property type="entry name" value="PRK10438.1"/>
    <property type="match status" value="1"/>
</dbReference>
<dbReference type="SUPFAM" id="SSF56317">
    <property type="entry name" value="Carbon-nitrogen hydrolase"/>
    <property type="match status" value="1"/>
</dbReference>
<protein>
    <recommendedName>
        <fullName evidence="5">Omega-amidase YafV</fullName>
        <ecNumber evidence="3">3.5.1.3</ecNumber>
    </recommendedName>
</protein>
<dbReference type="EMBL" id="CP000285">
    <property type="protein sequence ID" value="ABE59303.1"/>
    <property type="molecule type" value="Genomic_DNA"/>
</dbReference>
<name>Q1QW55_CHRI1</name>
<dbReference type="Gene3D" id="3.60.110.10">
    <property type="entry name" value="Carbon-nitrogen hydrolase"/>
    <property type="match status" value="1"/>
</dbReference>
<evidence type="ECO:0000256" key="5">
    <source>
        <dbReference type="ARBA" id="ARBA00072139"/>
    </source>
</evidence>
<dbReference type="Pfam" id="PF00795">
    <property type="entry name" value="CN_hydrolase"/>
    <property type="match status" value="1"/>
</dbReference>
<feature type="domain" description="CN hydrolase" evidence="6">
    <location>
        <begin position="28"/>
        <end position="268"/>
    </location>
</feature>
<evidence type="ECO:0000313" key="8">
    <source>
        <dbReference type="Proteomes" id="UP000000239"/>
    </source>
</evidence>
<evidence type="ECO:0000313" key="7">
    <source>
        <dbReference type="EMBL" id="ABE59303.1"/>
    </source>
</evidence>
<evidence type="ECO:0000256" key="3">
    <source>
        <dbReference type="ARBA" id="ARBA00039118"/>
    </source>
</evidence>
<sequence length="291" mass="33303">MSEGDLPPWHAGLQTESVIREGNDMSELRTTLVQADLRWEDPQANCRLLEERLGTLSGDDTDLIVLPEMFATGFTMNSREMAEPMAQSATVAWMAEQARRRECVVTGSVAVLEDGEYFNRLIWARPDGDITHYDKRHLFRMAGEHERYGMGNERVVVELKGFRLLLSVCYDLRFPVWLRQQPAPGEHFEYDALLCVANWPAPRRQPWRTLLQARAVENLCYVIGVNRVGEDAKGLAYAGDSMLVDFKGEPLIDEPRDVPFMRTGCLDRQALSAFRDKFPAWMDADRFQVEE</sequence>
<keyword evidence="7" id="KW-0808">Transferase</keyword>
<dbReference type="AlphaFoldDB" id="Q1QW55"/>
<keyword evidence="8" id="KW-1185">Reference proteome</keyword>
<dbReference type="eggNOG" id="COG0388">
    <property type="taxonomic scope" value="Bacteria"/>
</dbReference>
<evidence type="ECO:0000256" key="1">
    <source>
        <dbReference type="ARBA" id="ARBA00010613"/>
    </source>
</evidence>
<dbReference type="InterPro" id="IPR003010">
    <property type="entry name" value="C-N_Hydrolase"/>
</dbReference>
<evidence type="ECO:0000259" key="6">
    <source>
        <dbReference type="PROSITE" id="PS50263"/>
    </source>
</evidence>
<dbReference type="InterPro" id="IPR036526">
    <property type="entry name" value="C-N_Hydrolase_sf"/>
</dbReference>